<dbReference type="STRING" id="765440.A0A0C3BWG6"/>
<organism evidence="2 3">
    <name type="scientific">Piloderma croceum (strain F 1598)</name>
    <dbReference type="NCBI Taxonomy" id="765440"/>
    <lineage>
        <taxon>Eukaryota</taxon>
        <taxon>Fungi</taxon>
        <taxon>Dikarya</taxon>
        <taxon>Basidiomycota</taxon>
        <taxon>Agaricomycotina</taxon>
        <taxon>Agaricomycetes</taxon>
        <taxon>Agaricomycetidae</taxon>
        <taxon>Atheliales</taxon>
        <taxon>Atheliaceae</taxon>
        <taxon>Piloderma</taxon>
    </lineage>
</organism>
<dbReference type="EMBL" id="KN832997">
    <property type="protein sequence ID" value="KIM81692.1"/>
    <property type="molecule type" value="Genomic_DNA"/>
</dbReference>
<protein>
    <submittedName>
        <fullName evidence="2">Uncharacterized protein</fullName>
    </submittedName>
</protein>
<dbReference type="HOGENOM" id="CLU_740157_0_0_1"/>
<proteinExistence type="predicted"/>
<feature type="compositionally biased region" description="Basic and acidic residues" evidence="1">
    <location>
        <begin position="157"/>
        <end position="199"/>
    </location>
</feature>
<feature type="region of interest" description="Disordered" evidence="1">
    <location>
        <begin position="1"/>
        <end position="252"/>
    </location>
</feature>
<name>A0A0C3BWG6_PILCF</name>
<dbReference type="AlphaFoldDB" id="A0A0C3BWG6"/>
<evidence type="ECO:0000313" key="2">
    <source>
        <dbReference type="EMBL" id="KIM81692.1"/>
    </source>
</evidence>
<gene>
    <name evidence="2" type="ORF">PILCRDRAFT_486893</name>
</gene>
<reference evidence="3" key="2">
    <citation type="submission" date="2015-01" db="EMBL/GenBank/DDBJ databases">
        <title>Evolutionary Origins and Diversification of the Mycorrhizal Mutualists.</title>
        <authorList>
            <consortium name="DOE Joint Genome Institute"/>
            <consortium name="Mycorrhizal Genomics Consortium"/>
            <person name="Kohler A."/>
            <person name="Kuo A."/>
            <person name="Nagy L.G."/>
            <person name="Floudas D."/>
            <person name="Copeland A."/>
            <person name="Barry K.W."/>
            <person name="Cichocki N."/>
            <person name="Veneault-Fourrey C."/>
            <person name="LaButti K."/>
            <person name="Lindquist E.A."/>
            <person name="Lipzen A."/>
            <person name="Lundell T."/>
            <person name="Morin E."/>
            <person name="Murat C."/>
            <person name="Riley R."/>
            <person name="Ohm R."/>
            <person name="Sun H."/>
            <person name="Tunlid A."/>
            <person name="Henrissat B."/>
            <person name="Grigoriev I.V."/>
            <person name="Hibbett D.S."/>
            <person name="Martin F."/>
        </authorList>
    </citation>
    <scope>NUCLEOTIDE SEQUENCE [LARGE SCALE GENOMIC DNA]</scope>
    <source>
        <strain evidence="3">F 1598</strain>
    </source>
</reference>
<dbReference type="Proteomes" id="UP000054166">
    <property type="component" value="Unassembled WGS sequence"/>
</dbReference>
<accession>A0A0C3BWG6</accession>
<sequence length="336" mass="37782">MASHALQPMEGITVHDSEVLEPEPLREGGLMRKDTRHTFRQPAKSIEPPTPRSSVLGLDRLAIEKRAEVASEKAHGSRKKPRLDDGAEPYFKVPNLPISRVGHTRQKVEETPTHTGGLSESARQKLEERRKHRDKQREGIISSNEPRNDAPRGLGDFQRRLNRDRDQGWGGRRDGRDRDRDRDHGRSWDSTPRSERGYRDAPSVRVPNVGWDSTPRNGHGDDGAGWGGARNRAWDAPTPRAVRGGSPEDGDAALGIDAREWEEEQVRLDRDWYTGAEEGGVAGDEENNPLAQYEDLSSQKEAEIANKQVRKISARQAQYVCIFDVRSRDVCSTCHT</sequence>
<feature type="compositionally biased region" description="Basic and acidic residues" evidence="1">
    <location>
        <begin position="13"/>
        <end position="37"/>
    </location>
</feature>
<dbReference type="OrthoDB" id="10253254at2759"/>
<keyword evidence="3" id="KW-1185">Reference proteome</keyword>
<evidence type="ECO:0000313" key="3">
    <source>
        <dbReference type="Proteomes" id="UP000054166"/>
    </source>
</evidence>
<reference evidence="2 3" key="1">
    <citation type="submission" date="2014-04" db="EMBL/GenBank/DDBJ databases">
        <authorList>
            <consortium name="DOE Joint Genome Institute"/>
            <person name="Kuo A."/>
            <person name="Tarkka M."/>
            <person name="Buscot F."/>
            <person name="Kohler A."/>
            <person name="Nagy L.G."/>
            <person name="Floudas D."/>
            <person name="Copeland A."/>
            <person name="Barry K.W."/>
            <person name="Cichocki N."/>
            <person name="Veneault-Fourrey C."/>
            <person name="LaButti K."/>
            <person name="Lindquist E.A."/>
            <person name="Lipzen A."/>
            <person name="Lundell T."/>
            <person name="Morin E."/>
            <person name="Murat C."/>
            <person name="Sun H."/>
            <person name="Tunlid A."/>
            <person name="Henrissat B."/>
            <person name="Grigoriev I.V."/>
            <person name="Hibbett D.S."/>
            <person name="Martin F."/>
            <person name="Nordberg H.P."/>
            <person name="Cantor M.N."/>
            <person name="Hua S.X."/>
        </authorList>
    </citation>
    <scope>NUCLEOTIDE SEQUENCE [LARGE SCALE GENOMIC DNA]</scope>
    <source>
        <strain evidence="2 3">F 1598</strain>
    </source>
</reference>
<evidence type="ECO:0000256" key="1">
    <source>
        <dbReference type="SAM" id="MobiDB-lite"/>
    </source>
</evidence>
<dbReference type="InParanoid" id="A0A0C3BWG6"/>
<feature type="compositionally biased region" description="Basic and acidic residues" evidence="1">
    <location>
        <begin position="61"/>
        <end position="75"/>
    </location>
</feature>